<dbReference type="PANTHER" id="PTHR43433:SF4">
    <property type="entry name" value="NON-HEME CHLOROPEROXIDASE-RELATED"/>
    <property type="match status" value="1"/>
</dbReference>
<dbReference type="Pfam" id="PF00561">
    <property type="entry name" value="Abhydrolase_1"/>
    <property type="match status" value="1"/>
</dbReference>
<dbReference type="Gene3D" id="3.40.50.1820">
    <property type="entry name" value="alpha/beta hydrolase"/>
    <property type="match status" value="1"/>
</dbReference>
<dbReference type="FunFam" id="3.40.50.1820:FF:000205">
    <property type="entry name" value="Non-haem bromoperoxidase BPO-A2"/>
    <property type="match status" value="1"/>
</dbReference>
<gene>
    <name evidence="4" type="ORF">D6T63_09030</name>
</gene>
<evidence type="ECO:0000313" key="4">
    <source>
        <dbReference type="EMBL" id="RJT80015.1"/>
    </source>
</evidence>
<dbReference type="AlphaFoldDB" id="A0A3A5M664"/>
<reference evidence="4 5" key="1">
    <citation type="submission" date="2018-09" db="EMBL/GenBank/DDBJ databases">
        <title>Novel species of Arthrobacter.</title>
        <authorList>
            <person name="Liu Q."/>
            <person name="Xin Y.-H."/>
        </authorList>
    </citation>
    <scope>NUCLEOTIDE SEQUENCE [LARGE SCALE GENOMIC DNA]</scope>
    <source>
        <strain evidence="4 5">Hz2</strain>
    </source>
</reference>
<proteinExistence type="inferred from homology"/>
<keyword evidence="1" id="KW-0560">Oxidoreductase</keyword>
<accession>A0A3A5M664</accession>
<evidence type="ECO:0000256" key="1">
    <source>
        <dbReference type="ARBA" id="ARBA00022559"/>
    </source>
</evidence>
<evidence type="ECO:0000259" key="3">
    <source>
        <dbReference type="Pfam" id="PF00561"/>
    </source>
</evidence>
<dbReference type="InterPro" id="IPR029058">
    <property type="entry name" value="AB_hydrolase_fold"/>
</dbReference>
<dbReference type="RefSeq" id="WP_120148662.1">
    <property type="nucleotide sequence ID" value="NZ_QZVT01000004.1"/>
</dbReference>
<comment type="caution">
    <text evidence="4">The sequence shown here is derived from an EMBL/GenBank/DDBJ whole genome shotgun (WGS) entry which is preliminary data.</text>
</comment>
<dbReference type="InterPro" id="IPR050471">
    <property type="entry name" value="AB_hydrolase"/>
</dbReference>
<evidence type="ECO:0000256" key="2">
    <source>
        <dbReference type="ARBA" id="ARBA00038128"/>
    </source>
</evidence>
<comment type="similarity">
    <text evidence="2">Belongs to the AB hydrolase superfamily. Bacterial non-heme haloperoxidase / perhydrolase family.</text>
</comment>
<dbReference type="GO" id="GO:0016787">
    <property type="term" value="F:hydrolase activity"/>
    <property type="evidence" value="ECO:0007669"/>
    <property type="project" value="UniProtKB-KW"/>
</dbReference>
<keyword evidence="5" id="KW-1185">Reference proteome</keyword>
<sequence>MPFLTIPAAHSTTPVDLHYEDYGVGKPIVLIHGWPLSGRSWEGQVPALVAAGYRVITYDRRGFGQSSQPWSGYDYDTFAADLEALLDELDLHDVVIVGFSMGGGELARYVGTYGEERVAKLVFASAVTPYLWKSEDNPDGGVDQDLADWFSTGITGDRAAFLHEFLKMFFTAGKPTLLNRPMVSDEQIAYNLSIALAASPKGTLDATAAFATTDFRSDLGKVTVPTLVIHGDSDTIVPFEVSGKRTAAAIAGSETVLIEGAPHGLTVSHRDEWNRHLLTFLAK</sequence>
<dbReference type="InterPro" id="IPR000639">
    <property type="entry name" value="Epox_hydrolase-like"/>
</dbReference>
<feature type="domain" description="AB hydrolase-1" evidence="3">
    <location>
        <begin position="26"/>
        <end position="263"/>
    </location>
</feature>
<evidence type="ECO:0000313" key="5">
    <source>
        <dbReference type="Proteomes" id="UP000272560"/>
    </source>
</evidence>
<name>A0A3A5M664_9MICC</name>
<protein>
    <submittedName>
        <fullName evidence="4">Alpha/beta hydrolase</fullName>
    </submittedName>
</protein>
<dbReference type="OrthoDB" id="9785847at2"/>
<dbReference type="EMBL" id="QZVT01000004">
    <property type="protein sequence ID" value="RJT80015.1"/>
    <property type="molecule type" value="Genomic_DNA"/>
</dbReference>
<dbReference type="SUPFAM" id="SSF53474">
    <property type="entry name" value="alpha/beta-Hydrolases"/>
    <property type="match status" value="1"/>
</dbReference>
<dbReference type="PANTHER" id="PTHR43433">
    <property type="entry name" value="HYDROLASE, ALPHA/BETA FOLD FAMILY PROTEIN"/>
    <property type="match status" value="1"/>
</dbReference>
<dbReference type="GO" id="GO:0004601">
    <property type="term" value="F:peroxidase activity"/>
    <property type="evidence" value="ECO:0007669"/>
    <property type="project" value="UniProtKB-KW"/>
</dbReference>
<organism evidence="4 5">
    <name type="scientific">Arthrobacter cheniae</name>
    <dbReference type="NCBI Taxonomy" id="1258888"/>
    <lineage>
        <taxon>Bacteria</taxon>
        <taxon>Bacillati</taxon>
        <taxon>Actinomycetota</taxon>
        <taxon>Actinomycetes</taxon>
        <taxon>Micrococcales</taxon>
        <taxon>Micrococcaceae</taxon>
        <taxon>Arthrobacter</taxon>
    </lineage>
</organism>
<dbReference type="PRINTS" id="PR00111">
    <property type="entry name" value="ABHYDROLASE"/>
</dbReference>
<keyword evidence="4" id="KW-0378">Hydrolase</keyword>
<dbReference type="Proteomes" id="UP000272560">
    <property type="component" value="Unassembled WGS sequence"/>
</dbReference>
<keyword evidence="1" id="KW-0575">Peroxidase</keyword>
<dbReference type="PRINTS" id="PR00412">
    <property type="entry name" value="EPOXHYDRLASE"/>
</dbReference>
<dbReference type="InterPro" id="IPR000073">
    <property type="entry name" value="AB_hydrolase_1"/>
</dbReference>